<evidence type="ECO:0000256" key="2">
    <source>
        <dbReference type="ARBA" id="ARBA00022448"/>
    </source>
</evidence>
<sequence length="324" mass="34390">MPAPALHVDGLTKRYGNGPDATTAVDDLSFTVERGEVFGLLGPNGAGKSTTLDVLVGYQRPTDGHVDVLGLDPTTEPAAVRERTGVLPDGYGVYPERSGRAHVEYVATARGVDLDPTTWLERVDLGDAASRPAGEYSKGMRQRLAFAMALVGDPDLLVLDEPSTGLDPEGVATVRERIEAASDRGTTVVLSSHRLAQVERVCDRLAVVHDGSLLAVDDLASLRNAYGLDADRVRAGVDTRPDGVRERVSAVDGVTAVSVDDDVVRVECTERAKKPALDAIETTGATVVDVDVDRPSLEELFLRIADDDATATGHDVVARTGESR</sequence>
<keyword evidence="3" id="KW-0547">Nucleotide-binding</keyword>
<dbReference type="SUPFAM" id="SSF52540">
    <property type="entry name" value="P-loop containing nucleoside triphosphate hydrolases"/>
    <property type="match status" value="1"/>
</dbReference>
<dbReference type="RefSeq" id="WP_336349590.1">
    <property type="nucleotide sequence ID" value="NZ_JAZAQL010000001.1"/>
</dbReference>
<dbReference type="PROSITE" id="PS00211">
    <property type="entry name" value="ABC_TRANSPORTER_1"/>
    <property type="match status" value="1"/>
</dbReference>
<comment type="similarity">
    <text evidence="1">Belongs to the ABC transporter superfamily.</text>
</comment>
<dbReference type="SMART" id="SM00382">
    <property type="entry name" value="AAA"/>
    <property type="match status" value="1"/>
</dbReference>
<dbReference type="InterPro" id="IPR003593">
    <property type="entry name" value="AAA+_ATPase"/>
</dbReference>
<dbReference type="Pfam" id="PF00005">
    <property type="entry name" value="ABC_tran"/>
    <property type="match status" value="1"/>
</dbReference>
<feature type="domain" description="ABC transporter" evidence="5">
    <location>
        <begin position="6"/>
        <end position="235"/>
    </location>
</feature>
<accession>A0ABD5VAL2</accession>
<dbReference type="AlphaFoldDB" id="A0ABD5VAL2"/>
<evidence type="ECO:0000313" key="6">
    <source>
        <dbReference type="EMBL" id="MFC6952630.1"/>
    </source>
</evidence>
<dbReference type="GO" id="GO:0005524">
    <property type="term" value="F:ATP binding"/>
    <property type="evidence" value="ECO:0007669"/>
    <property type="project" value="UniProtKB-KW"/>
</dbReference>
<dbReference type="EMBL" id="JBHSXN010000001">
    <property type="protein sequence ID" value="MFC6952630.1"/>
    <property type="molecule type" value="Genomic_DNA"/>
</dbReference>
<proteinExistence type="inferred from homology"/>
<gene>
    <name evidence="6" type="ORF">ACFQGB_07110</name>
</gene>
<protein>
    <submittedName>
        <fullName evidence="6">ABC transporter ATP-binding protein</fullName>
    </submittedName>
</protein>
<name>A0ABD5VAL2_9EURY</name>
<evidence type="ECO:0000259" key="5">
    <source>
        <dbReference type="PROSITE" id="PS50893"/>
    </source>
</evidence>
<organism evidence="6 7">
    <name type="scientific">Halorubellus litoreus</name>
    <dbReference type="NCBI Taxonomy" id="755308"/>
    <lineage>
        <taxon>Archaea</taxon>
        <taxon>Methanobacteriati</taxon>
        <taxon>Methanobacteriota</taxon>
        <taxon>Stenosarchaea group</taxon>
        <taxon>Halobacteria</taxon>
        <taxon>Halobacteriales</taxon>
        <taxon>Halorubellaceae</taxon>
        <taxon>Halorubellus</taxon>
    </lineage>
</organism>
<dbReference type="Gene3D" id="3.40.50.300">
    <property type="entry name" value="P-loop containing nucleotide triphosphate hydrolases"/>
    <property type="match status" value="1"/>
</dbReference>
<dbReference type="InterPro" id="IPR027417">
    <property type="entry name" value="P-loop_NTPase"/>
</dbReference>
<dbReference type="PROSITE" id="PS50893">
    <property type="entry name" value="ABC_TRANSPORTER_2"/>
    <property type="match status" value="1"/>
</dbReference>
<evidence type="ECO:0000313" key="7">
    <source>
        <dbReference type="Proteomes" id="UP001596395"/>
    </source>
</evidence>
<dbReference type="PANTHER" id="PTHR43335">
    <property type="entry name" value="ABC TRANSPORTER, ATP-BINDING PROTEIN"/>
    <property type="match status" value="1"/>
</dbReference>
<evidence type="ECO:0000256" key="3">
    <source>
        <dbReference type="ARBA" id="ARBA00022741"/>
    </source>
</evidence>
<keyword evidence="7" id="KW-1185">Reference proteome</keyword>
<dbReference type="InterPro" id="IPR003439">
    <property type="entry name" value="ABC_transporter-like_ATP-bd"/>
</dbReference>
<comment type="caution">
    <text evidence="6">The sequence shown here is derived from an EMBL/GenBank/DDBJ whole genome shotgun (WGS) entry which is preliminary data.</text>
</comment>
<keyword evidence="4 6" id="KW-0067">ATP-binding</keyword>
<evidence type="ECO:0000256" key="1">
    <source>
        <dbReference type="ARBA" id="ARBA00005417"/>
    </source>
</evidence>
<dbReference type="PANTHER" id="PTHR43335:SF4">
    <property type="entry name" value="ABC TRANSPORTER, ATP-BINDING PROTEIN"/>
    <property type="match status" value="1"/>
</dbReference>
<dbReference type="CDD" id="cd03230">
    <property type="entry name" value="ABC_DR_subfamily_A"/>
    <property type="match status" value="1"/>
</dbReference>
<evidence type="ECO:0000256" key="4">
    <source>
        <dbReference type="ARBA" id="ARBA00022840"/>
    </source>
</evidence>
<dbReference type="Proteomes" id="UP001596395">
    <property type="component" value="Unassembled WGS sequence"/>
</dbReference>
<keyword evidence="2" id="KW-0813">Transport</keyword>
<dbReference type="InterPro" id="IPR017871">
    <property type="entry name" value="ABC_transporter-like_CS"/>
</dbReference>
<reference evidence="6 7" key="1">
    <citation type="journal article" date="2019" name="Int. J. Syst. Evol. Microbiol.">
        <title>The Global Catalogue of Microorganisms (GCM) 10K type strain sequencing project: providing services to taxonomists for standard genome sequencing and annotation.</title>
        <authorList>
            <consortium name="The Broad Institute Genomics Platform"/>
            <consortium name="The Broad Institute Genome Sequencing Center for Infectious Disease"/>
            <person name="Wu L."/>
            <person name="Ma J."/>
        </authorList>
    </citation>
    <scope>NUCLEOTIDE SEQUENCE [LARGE SCALE GENOMIC DNA]</scope>
    <source>
        <strain evidence="6 7">GX26</strain>
    </source>
</reference>